<proteinExistence type="predicted"/>
<dbReference type="AlphaFoldDB" id="A0AAJ5VYD2"/>
<evidence type="ECO:0000313" key="2">
    <source>
        <dbReference type="Proteomes" id="UP001217476"/>
    </source>
</evidence>
<evidence type="ECO:0000313" key="1">
    <source>
        <dbReference type="EMBL" id="WEK05793.1"/>
    </source>
</evidence>
<protein>
    <submittedName>
        <fullName evidence="1">Uncharacterized protein</fullName>
    </submittedName>
</protein>
<dbReference type="Proteomes" id="UP001217476">
    <property type="component" value="Chromosome"/>
</dbReference>
<name>A0AAJ5VYD2_9HYPH</name>
<reference evidence="1" key="1">
    <citation type="submission" date="2023-03" db="EMBL/GenBank/DDBJ databases">
        <title>Andean soil-derived lignocellulolytic bacterial consortium as a source of novel taxa and putative plastic-active enzymes.</title>
        <authorList>
            <person name="Diaz-Garcia L."/>
            <person name="Chuvochina M."/>
            <person name="Feuerriegel G."/>
            <person name="Bunk B."/>
            <person name="Sproer C."/>
            <person name="Streit W.R."/>
            <person name="Rodriguez L.M."/>
            <person name="Overmann J."/>
            <person name="Jimenez D.J."/>
        </authorList>
    </citation>
    <scope>NUCLEOTIDE SEQUENCE</scope>
    <source>
        <strain evidence="1">MAG 4196</strain>
    </source>
</reference>
<organism evidence="1 2">
    <name type="scientific">Candidatus Devosia phytovorans</name>
    <dbReference type="NCBI Taxonomy" id="3121372"/>
    <lineage>
        <taxon>Bacteria</taxon>
        <taxon>Pseudomonadati</taxon>
        <taxon>Pseudomonadota</taxon>
        <taxon>Alphaproteobacteria</taxon>
        <taxon>Hyphomicrobiales</taxon>
        <taxon>Devosiaceae</taxon>
        <taxon>Devosia</taxon>
    </lineage>
</organism>
<dbReference type="EMBL" id="CP119312">
    <property type="protein sequence ID" value="WEK05793.1"/>
    <property type="molecule type" value="Genomic_DNA"/>
</dbReference>
<accession>A0AAJ5VYD2</accession>
<gene>
    <name evidence="1" type="ORF">P0Y65_05925</name>
</gene>
<sequence length="67" mass="7470">MDEDLPTSDVTRRYVVEADIDQSFQVVDRGTGRTAVFQGVMLCAMKRRAAEQQADFLNDLGDADTDD</sequence>